<reference evidence="9" key="2">
    <citation type="submission" date="2025-08" db="UniProtKB">
        <authorList>
            <consortium name="RefSeq"/>
        </authorList>
    </citation>
    <scope>IDENTIFICATION</scope>
    <source>
        <tissue evidence="9">Leaf</tissue>
    </source>
</reference>
<dbReference type="KEGG" id="soe:110789634"/>
<feature type="transmembrane region" description="Helical" evidence="7">
    <location>
        <begin position="89"/>
        <end position="114"/>
    </location>
</feature>
<protein>
    <recommendedName>
        <fullName evidence="10">CASP-like protein</fullName>
    </recommendedName>
</protein>
<accession>A0A9R0IKX4</accession>
<keyword evidence="4 7" id="KW-1133">Transmembrane helix</keyword>
<dbReference type="GeneID" id="110789634"/>
<keyword evidence="8" id="KW-1185">Reference proteome</keyword>
<dbReference type="RefSeq" id="XP_021850024.1">
    <property type="nucleotide sequence ID" value="XM_021994332.2"/>
</dbReference>
<name>A0A9R0IKX4_SPIOL</name>
<evidence type="ECO:0000313" key="9">
    <source>
        <dbReference type="RefSeq" id="XP_021850024.1"/>
    </source>
</evidence>
<dbReference type="InterPro" id="IPR052222">
    <property type="entry name" value="DESIGUAL"/>
</dbReference>
<keyword evidence="5 7" id="KW-0472">Membrane</keyword>
<proteinExistence type="inferred from homology"/>
<comment type="subcellular location">
    <subcellularLocation>
        <location evidence="1">Endomembrane system</location>
        <topology evidence="1">Multi-pass membrane protein</topology>
    </subcellularLocation>
</comment>
<evidence type="ECO:0000256" key="1">
    <source>
        <dbReference type="ARBA" id="ARBA00004127"/>
    </source>
</evidence>
<gene>
    <name evidence="9" type="primary">LOC110789634</name>
</gene>
<evidence type="ECO:0000256" key="6">
    <source>
        <dbReference type="ARBA" id="ARBA00029467"/>
    </source>
</evidence>
<evidence type="ECO:0000313" key="8">
    <source>
        <dbReference type="Proteomes" id="UP000813463"/>
    </source>
</evidence>
<dbReference type="PANTHER" id="PTHR31769">
    <property type="entry name" value="OS07G0462200 PROTEIN-RELATED"/>
    <property type="match status" value="1"/>
</dbReference>
<dbReference type="Pfam" id="PF06749">
    <property type="entry name" value="DUF1218"/>
    <property type="match status" value="1"/>
</dbReference>
<evidence type="ECO:0000256" key="5">
    <source>
        <dbReference type="ARBA" id="ARBA00023136"/>
    </source>
</evidence>
<evidence type="ECO:0000256" key="2">
    <source>
        <dbReference type="ARBA" id="ARBA00022692"/>
    </source>
</evidence>
<feature type="transmembrane region" description="Helical" evidence="7">
    <location>
        <begin position="49"/>
        <end position="77"/>
    </location>
</feature>
<keyword evidence="3" id="KW-0732">Signal</keyword>
<sequence length="173" mass="18627">MREPKTVEYLVVIFLGMAAAGLAFGAEATRIKASDVSIPAFGKCEYPRSPAIILGSVAASLALINQIIISVVVRYAYRGTIHNSKTICGAMFCFILSWVMCCTGIGLLVAGVYFSSRQEFLASIGRCYTLNRKLLGTGGWMVLFASSDGLCAFYYFSVDCCSADRRSAPEAVP</sequence>
<dbReference type="InterPro" id="IPR009606">
    <property type="entry name" value="DEAL/Modifying_wall_lignin1/2"/>
</dbReference>
<keyword evidence="2 7" id="KW-0812">Transmembrane</keyword>
<dbReference type="GO" id="GO:0012505">
    <property type="term" value="C:endomembrane system"/>
    <property type="evidence" value="ECO:0007669"/>
    <property type="project" value="UniProtKB-SubCell"/>
</dbReference>
<evidence type="ECO:0000256" key="3">
    <source>
        <dbReference type="ARBA" id="ARBA00022729"/>
    </source>
</evidence>
<evidence type="ECO:0000256" key="4">
    <source>
        <dbReference type="ARBA" id="ARBA00022989"/>
    </source>
</evidence>
<dbReference type="Proteomes" id="UP000813463">
    <property type="component" value="Chromosome 4"/>
</dbReference>
<evidence type="ECO:0000256" key="7">
    <source>
        <dbReference type="SAM" id="Phobius"/>
    </source>
</evidence>
<dbReference type="OrthoDB" id="678343at2759"/>
<organism evidence="8 9">
    <name type="scientific">Spinacia oleracea</name>
    <name type="common">Spinach</name>
    <dbReference type="NCBI Taxonomy" id="3562"/>
    <lineage>
        <taxon>Eukaryota</taxon>
        <taxon>Viridiplantae</taxon>
        <taxon>Streptophyta</taxon>
        <taxon>Embryophyta</taxon>
        <taxon>Tracheophyta</taxon>
        <taxon>Spermatophyta</taxon>
        <taxon>Magnoliopsida</taxon>
        <taxon>eudicotyledons</taxon>
        <taxon>Gunneridae</taxon>
        <taxon>Pentapetalae</taxon>
        <taxon>Caryophyllales</taxon>
        <taxon>Chenopodiaceae</taxon>
        <taxon>Chenopodioideae</taxon>
        <taxon>Anserineae</taxon>
        <taxon>Spinacia</taxon>
    </lineage>
</organism>
<feature type="transmembrane region" description="Helical" evidence="7">
    <location>
        <begin position="134"/>
        <end position="156"/>
    </location>
</feature>
<evidence type="ECO:0008006" key="10">
    <source>
        <dbReference type="Google" id="ProtNLM"/>
    </source>
</evidence>
<reference evidence="8" key="1">
    <citation type="journal article" date="2021" name="Nat. Commun.">
        <title>Genomic analyses provide insights into spinach domestication and the genetic basis of agronomic traits.</title>
        <authorList>
            <person name="Cai X."/>
            <person name="Sun X."/>
            <person name="Xu C."/>
            <person name="Sun H."/>
            <person name="Wang X."/>
            <person name="Ge C."/>
            <person name="Zhang Z."/>
            <person name="Wang Q."/>
            <person name="Fei Z."/>
            <person name="Jiao C."/>
            <person name="Wang Q."/>
        </authorList>
    </citation>
    <scope>NUCLEOTIDE SEQUENCE [LARGE SCALE GENOMIC DNA]</scope>
    <source>
        <strain evidence="8">cv. Varoflay</strain>
    </source>
</reference>
<dbReference type="AlphaFoldDB" id="A0A9R0IKX4"/>
<comment type="similarity">
    <text evidence="6">Belongs to the DESIGUAL family.</text>
</comment>